<name>A0A9D4HF61_DREPO</name>
<organism evidence="2 3">
    <name type="scientific">Dreissena polymorpha</name>
    <name type="common">Zebra mussel</name>
    <name type="synonym">Mytilus polymorpha</name>
    <dbReference type="NCBI Taxonomy" id="45954"/>
    <lineage>
        <taxon>Eukaryota</taxon>
        <taxon>Metazoa</taxon>
        <taxon>Spiralia</taxon>
        <taxon>Lophotrochozoa</taxon>
        <taxon>Mollusca</taxon>
        <taxon>Bivalvia</taxon>
        <taxon>Autobranchia</taxon>
        <taxon>Heteroconchia</taxon>
        <taxon>Euheterodonta</taxon>
        <taxon>Imparidentia</taxon>
        <taxon>Neoheterodontei</taxon>
        <taxon>Myida</taxon>
        <taxon>Dreissenoidea</taxon>
        <taxon>Dreissenidae</taxon>
        <taxon>Dreissena</taxon>
    </lineage>
</organism>
<dbReference type="AlphaFoldDB" id="A0A9D4HF61"/>
<dbReference type="InterPro" id="IPR046815">
    <property type="entry name" value="P2RX7_C"/>
</dbReference>
<reference evidence="2" key="2">
    <citation type="submission" date="2020-11" db="EMBL/GenBank/DDBJ databases">
        <authorList>
            <person name="McCartney M.A."/>
            <person name="Auch B."/>
            <person name="Kono T."/>
            <person name="Mallez S."/>
            <person name="Becker A."/>
            <person name="Gohl D.M."/>
            <person name="Silverstein K.A.T."/>
            <person name="Koren S."/>
            <person name="Bechman K.B."/>
            <person name="Herman A."/>
            <person name="Abrahante J.E."/>
            <person name="Garbe J."/>
        </authorList>
    </citation>
    <scope>NUCLEOTIDE SEQUENCE</scope>
    <source>
        <strain evidence="2">Duluth1</strain>
        <tissue evidence="2">Whole animal</tissue>
    </source>
</reference>
<sequence length="103" mass="11784">MSRKEMEARLVQTVRINPGLMFYVMRPAVAPKGGFHPSGGQQTPPWCSCGKCRDMPTPVERVCCGKRVCITHTPVGEILNYYILILTDCLHKQKLCYYMKNQY</sequence>
<keyword evidence="3" id="KW-1185">Reference proteome</keyword>
<evidence type="ECO:0000313" key="3">
    <source>
        <dbReference type="Proteomes" id="UP000828390"/>
    </source>
</evidence>
<protein>
    <recommendedName>
        <fullName evidence="1">P2X purinoreceptor 7 intracellular domain-containing protein</fullName>
    </recommendedName>
</protein>
<proteinExistence type="predicted"/>
<comment type="caution">
    <text evidence="2">The sequence shown here is derived from an EMBL/GenBank/DDBJ whole genome shotgun (WGS) entry which is preliminary data.</text>
</comment>
<evidence type="ECO:0000313" key="2">
    <source>
        <dbReference type="EMBL" id="KAH3830822.1"/>
    </source>
</evidence>
<reference evidence="2" key="1">
    <citation type="journal article" date="2019" name="bioRxiv">
        <title>The Genome of the Zebra Mussel, Dreissena polymorpha: A Resource for Invasive Species Research.</title>
        <authorList>
            <person name="McCartney M.A."/>
            <person name="Auch B."/>
            <person name="Kono T."/>
            <person name="Mallez S."/>
            <person name="Zhang Y."/>
            <person name="Obille A."/>
            <person name="Becker A."/>
            <person name="Abrahante J.E."/>
            <person name="Garbe J."/>
            <person name="Badalamenti J.P."/>
            <person name="Herman A."/>
            <person name="Mangelson H."/>
            <person name="Liachko I."/>
            <person name="Sullivan S."/>
            <person name="Sone E.D."/>
            <person name="Koren S."/>
            <person name="Silverstein K.A.T."/>
            <person name="Beckman K.B."/>
            <person name="Gohl D.M."/>
        </authorList>
    </citation>
    <scope>NUCLEOTIDE SEQUENCE</scope>
    <source>
        <strain evidence="2">Duluth1</strain>
        <tissue evidence="2">Whole animal</tissue>
    </source>
</reference>
<feature type="domain" description="P2X purinoreceptor 7 intracellular" evidence="1">
    <location>
        <begin position="41"/>
        <end position="77"/>
    </location>
</feature>
<accession>A0A9D4HF61</accession>
<dbReference type="Pfam" id="PF20478">
    <property type="entry name" value="P2RX7_C"/>
    <property type="match status" value="1"/>
</dbReference>
<evidence type="ECO:0000259" key="1">
    <source>
        <dbReference type="Pfam" id="PF20478"/>
    </source>
</evidence>
<dbReference type="Proteomes" id="UP000828390">
    <property type="component" value="Unassembled WGS sequence"/>
</dbReference>
<gene>
    <name evidence="2" type="ORF">DPMN_104077</name>
</gene>
<dbReference type="EMBL" id="JAIWYP010000004">
    <property type="protein sequence ID" value="KAH3830822.1"/>
    <property type="molecule type" value="Genomic_DNA"/>
</dbReference>